<keyword evidence="6" id="KW-1185">Reference proteome</keyword>
<dbReference type="Gramene" id="fgenesh2_kg.2__2219__AT1G79220.1">
    <property type="protein sequence ID" value="fgenesh2_kg.2__2219__AT1G79220.1"/>
    <property type="gene ID" value="fgenesh2_kg.2__2219__AT1G79220.1"/>
</dbReference>
<dbReference type="InterPro" id="IPR038538">
    <property type="entry name" value="MTERF_sf"/>
</dbReference>
<dbReference type="InterPro" id="IPR003690">
    <property type="entry name" value="MTERF"/>
</dbReference>
<keyword evidence="4" id="KW-0732">Signal</keyword>
<evidence type="ECO:0000256" key="4">
    <source>
        <dbReference type="SAM" id="SignalP"/>
    </source>
</evidence>
<protein>
    <submittedName>
        <fullName evidence="5">Mitochondrial transcription termination factor family protein</fullName>
    </submittedName>
</protein>
<accession>D7KVZ3</accession>
<dbReference type="GO" id="GO:0006353">
    <property type="term" value="P:DNA-templated transcription termination"/>
    <property type="evidence" value="ECO:0007669"/>
    <property type="project" value="UniProtKB-KW"/>
</dbReference>
<dbReference type="Gene3D" id="1.25.70.10">
    <property type="entry name" value="Transcription termination factor 3, mitochondrial"/>
    <property type="match status" value="1"/>
</dbReference>
<evidence type="ECO:0000256" key="1">
    <source>
        <dbReference type="ARBA" id="ARBA00007692"/>
    </source>
</evidence>
<dbReference type="Pfam" id="PF02536">
    <property type="entry name" value="mTERF"/>
    <property type="match status" value="1"/>
</dbReference>
<dbReference type="STRING" id="81972.D7KVZ3"/>
<dbReference type="GO" id="GO:0009735">
    <property type="term" value="P:response to cytokinin"/>
    <property type="evidence" value="ECO:0007669"/>
    <property type="project" value="EnsemblPlants"/>
</dbReference>
<proteinExistence type="inferred from homology"/>
<dbReference type="EMBL" id="GL348714">
    <property type="protein sequence ID" value="EFH64032.1"/>
    <property type="molecule type" value="Genomic_DNA"/>
</dbReference>
<sequence length="405" mass="47007">MHSTGKRNFLAVIRLLFTSSSLIRKAGFRNSLSATFATRCSTLCLNDADKCIVDSELSVVSSRRVNHIKKVECVGEKEKVREIPSSPLQVLRRWGCDDDEISKLFTRRPALQRANVAQLEFKLSLLKPLGITSSDLVKILNCRPRFFSCRIHLVLDERINYFMEILGSKEVLRRVIIRNPSLMLYDLDDKIKPAIEFYKGLGCSQQDLVTMLISRPTLIPRTNFNKEKFEYIQKTGVTRESKMFKYVAAIIGVSRMETIEEKVRNLEKFGFSEEEIWHLCGKCPILLSLSVEKVQRNMTFVIASMKLPAHSVVKHPCLLLLNLESRLKPRADLVKRVLEMRLKPLIKEVNIFTALRMSEKRFLKVYVMCHPKDIADELMEFYEKSKNMKRLAEKYKKYIRKGFPF</sequence>
<dbReference type="PANTHER" id="PTHR13068">
    <property type="entry name" value="CGI-12 PROTEIN-RELATED"/>
    <property type="match status" value="1"/>
</dbReference>
<dbReference type="SMART" id="SM00733">
    <property type="entry name" value="Mterf"/>
    <property type="match status" value="6"/>
</dbReference>
<keyword evidence="3" id="KW-0809">Transit peptide</keyword>
<evidence type="ECO:0000256" key="2">
    <source>
        <dbReference type="ARBA" id="ARBA00022472"/>
    </source>
</evidence>
<dbReference type="eggNOG" id="KOG1267">
    <property type="taxonomic scope" value="Eukaryota"/>
</dbReference>
<gene>
    <name evidence="5" type="ORF">ARALYDRAFT_477089</name>
</gene>
<dbReference type="GO" id="GO:0009737">
    <property type="term" value="P:response to abscisic acid"/>
    <property type="evidence" value="ECO:0007669"/>
    <property type="project" value="EnsemblPlants"/>
</dbReference>
<dbReference type="FunFam" id="1.25.70.10:FF:000026">
    <property type="entry name" value="Mitochondrial transcription termination factor family protein"/>
    <property type="match status" value="1"/>
</dbReference>
<dbReference type="GO" id="GO:0009733">
    <property type="term" value="P:response to auxin"/>
    <property type="evidence" value="ECO:0007669"/>
    <property type="project" value="EnsemblPlants"/>
</dbReference>
<evidence type="ECO:0000256" key="3">
    <source>
        <dbReference type="ARBA" id="ARBA00022946"/>
    </source>
</evidence>
<dbReference type="GO" id="GO:0003676">
    <property type="term" value="F:nucleic acid binding"/>
    <property type="evidence" value="ECO:0007669"/>
    <property type="project" value="InterPro"/>
</dbReference>
<dbReference type="OrthoDB" id="637682at2759"/>
<dbReference type="PANTHER" id="PTHR13068:SF223">
    <property type="entry name" value="MITOCHONDRIAL TRANSCRIPTION TERMINATION FACTOR FAMILY PROTEIN"/>
    <property type="match status" value="1"/>
</dbReference>
<keyword evidence="2" id="KW-0804">Transcription</keyword>
<comment type="similarity">
    <text evidence="1">Belongs to the mTERF family.</text>
</comment>
<organism evidence="6">
    <name type="scientific">Arabidopsis lyrata subsp. lyrata</name>
    <name type="common">Lyre-leaved rock-cress</name>
    <dbReference type="NCBI Taxonomy" id="81972"/>
    <lineage>
        <taxon>Eukaryota</taxon>
        <taxon>Viridiplantae</taxon>
        <taxon>Streptophyta</taxon>
        <taxon>Embryophyta</taxon>
        <taxon>Tracheophyta</taxon>
        <taxon>Spermatophyta</taxon>
        <taxon>Magnoliopsida</taxon>
        <taxon>eudicotyledons</taxon>
        <taxon>Gunneridae</taxon>
        <taxon>Pentapetalae</taxon>
        <taxon>rosids</taxon>
        <taxon>malvids</taxon>
        <taxon>Brassicales</taxon>
        <taxon>Brassicaceae</taxon>
        <taxon>Camelineae</taxon>
        <taxon>Arabidopsis</taxon>
    </lineage>
</organism>
<dbReference type="HOGENOM" id="CLU_055924_0_0_1"/>
<name>D7KVZ3_ARALL</name>
<evidence type="ECO:0000313" key="6">
    <source>
        <dbReference type="Proteomes" id="UP000008694"/>
    </source>
</evidence>
<feature type="chain" id="PRO_5003101586" evidence="4">
    <location>
        <begin position="21"/>
        <end position="405"/>
    </location>
</feature>
<feature type="signal peptide" evidence="4">
    <location>
        <begin position="1"/>
        <end position="20"/>
    </location>
</feature>
<dbReference type="GO" id="GO:0005737">
    <property type="term" value="C:cytoplasm"/>
    <property type="evidence" value="ECO:0007669"/>
    <property type="project" value="UniProtKB-ARBA"/>
</dbReference>
<keyword evidence="2" id="KW-0805">Transcription regulation</keyword>
<dbReference type="Proteomes" id="UP000008694">
    <property type="component" value="Unassembled WGS sequence"/>
</dbReference>
<dbReference type="GO" id="GO:0009739">
    <property type="term" value="P:response to gibberellin"/>
    <property type="evidence" value="ECO:0007669"/>
    <property type="project" value="EnsemblPlants"/>
</dbReference>
<evidence type="ECO:0000313" key="5">
    <source>
        <dbReference type="EMBL" id="EFH64032.1"/>
    </source>
</evidence>
<dbReference type="AlphaFoldDB" id="D7KVZ3"/>
<keyword evidence="2" id="KW-0806">Transcription termination</keyword>
<reference evidence="6" key="1">
    <citation type="journal article" date="2011" name="Nat. Genet.">
        <title>The Arabidopsis lyrata genome sequence and the basis of rapid genome size change.</title>
        <authorList>
            <person name="Hu T.T."/>
            <person name="Pattyn P."/>
            <person name="Bakker E.G."/>
            <person name="Cao J."/>
            <person name="Cheng J.-F."/>
            <person name="Clark R.M."/>
            <person name="Fahlgren N."/>
            <person name="Fawcett J.A."/>
            <person name="Grimwood J."/>
            <person name="Gundlach H."/>
            <person name="Haberer G."/>
            <person name="Hollister J.D."/>
            <person name="Ossowski S."/>
            <person name="Ottilar R.P."/>
            <person name="Salamov A.A."/>
            <person name="Schneeberger K."/>
            <person name="Spannagl M."/>
            <person name="Wang X."/>
            <person name="Yang L."/>
            <person name="Nasrallah M.E."/>
            <person name="Bergelson J."/>
            <person name="Carrington J.C."/>
            <person name="Gaut B.S."/>
            <person name="Schmutz J."/>
            <person name="Mayer K.F.X."/>
            <person name="Van de Peer Y."/>
            <person name="Grigoriev I.V."/>
            <person name="Nordborg M."/>
            <person name="Weigel D."/>
            <person name="Guo Y.-L."/>
        </authorList>
    </citation>
    <scope>NUCLEOTIDE SEQUENCE [LARGE SCALE GENOMIC DNA]</scope>
    <source>
        <strain evidence="6">cv. MN47</strain>
    </source>
</reference>